<reference evidence="4" key="2">
    <citation type="submission" date="2021-04" db="EMBL/GenBank/DDBJ databases">
        <authorList>
            <person name="Gilroy R."/>
        </authorList>
    </citation>
    <scope>NUCLEOTIDE SEQUENCE</scope>
    <source>
        <strain evidence="4">ChiBcec16_6824</strain>
    </source>
</reference>
<feature type="domain" description="SLH" evidence="3">
    <location>
        <begin position="152"/>
        <end position="215"/>
    </location>
</feature>
<gene>
    <name evidence="4" type="ORF">H9841_01065</name>
</gene>
<sequence>MNFPLKRALVPLGLALSLTLPAAAAGMGAFVPNTTYTGFIDVDSSAWYAADVEKAVELGLMKGKGDGRFDPQGKLSLAEAVTMAAQVHAAYTGQTFTPGGSPWYKNAVNYALENGLILTGEYSDYTALATRADMAGIFAYALPPEELPRMNRVAAVPDVTASTDYASAIYLLYNAGVLAGTNSGSFAPDTTIDRASAAAILNRLALPESRVELNLTTPAAGTTLESSDGAFRLTFGVGSPEEITQDGGVGFSFTDKSGSLKALSFAKSGQSAQTLEDFAVGKLTALRDQLGGVELLEQPDVVLFRGLSAISWRYQIGNTIHTMFYVENSTSYVELTLSHSAGADADTFYQQLLSTAYTLDLAL</sequence>
<dbReference type="InterPro" id="IPR001119">
    <property type="entry name" value="SLH_dom"/>
</dbReference>
<dbReference type="Proteomes" id="UP000823868">
    <property type="component" value="Unassembled WGS sequence"/>
</dbReference>
<dbReference type="PROSITE" id="PS51272">
    <property type="entry name" value="SLH"/>
    <property type="match status" value="2"/>
</dbReference>
<organism evidence="4 5">
    <name type="scientific">Candidatus Flavonifractor merdigallinarum</name>
    <dbReference type="NCBI Taxonomy" id="2838589"/>
    <lineage>
        <taxon>Bacteria</taxon>
        <taxon>Bacillati</taxon>
        <taxon>Bacillota</taxon>
        <taxon>Clostridia</taxon>
        <taxon>Eubacteriales</taxon>
        <taxon>Oscillospiraceae</taxon>
        <taxon>Flavonifractor</taxon>
    </lineage>
</organism>
<dbReference type="Pfam" id="PF00395">
    <property type="entry name" value="SLH"/>
    <property type="match status" value="2"/>
</dbReference>
<evidence type="ECO:0000256" key="1">
    <source>
        <dbReference type="ARBA" id="ARBA00022737"/>
    </source>
</evidence>
<feature type="domain" description="SLH" evidence="3">
    <location>
        <begin position="35"/>
        <end position="98"/>
    </location>
</feature>
<evidence type="ECO:0000259" key="3">
    <source>
        <dbReference type="PROSITE" id="PS51272"/>
    </source>
</evidence>
<comment type="caution">
    <text evidence="4">The sequence shown here is derived from an EMBL/GenBank/DDBJ whole genome shotgun (WGS) entry which is preliminary data.</text>
</comment>
<reference evidence="4" key="1">
    <citation type="journal article" date="2021" name="PeerJ">
        <title>Extensive microbial diversity within the chicken gut microbiome revealed by metagenomics and culture.</title>
        <authorList>
            <person name="Gilroy R."/>
            <person name="Ravi A."/>
            <person name="Getino M."/>
            <person name="Pursley I."/>
            <person name="Horton D.L."/>
            <person name="Alikhan N.F."/>
            <person name="Baker D."/>
            <person name="Gharbi K."/>
            <person name="Hall N."/>
            <person name="Watson M."/>
            <person name="Adriaenssens E.M."/>
            <person name="Foster-Nyarko E."/>
            <person name="Jarju S."/>
            <person name="Secka A."/>
            <person name="Antonio M."/>
            <person name="Oren A."/>
            <person name="Chaudhuri R.R."/>
            <person name="La Ragione R."/>
            <person name="Hildebrand F."/>
            <person name="Pallen M.J."/>
        </authorList>
    </citation>
    <scope>NUCLEOTIDE SEQUENCE</scope>
    <source>
        <strain evidence="4">ChiBcec16_6824</strain>
    </source>
</reference>
<proteinExistence type="predicted"/>
<feature type="signal peptide" evidence="2">
    <location>
        <begin position="1"/>
        <end position="24"/>
    </location>
</feature>
<evidence type="ECO:0000313" key="5">
    <source>
        <dbReference type="Proteomes" id="UP000823868"/>
    </source>
</evidence>
<feature type="chain" id="PRO_5039044031" evidence="2">
    <location>
        <begin position="25"/>
        <end position="363"/>
    </location>
</feature>
<evidence type="ECO:0000256" key="2">
    <source>
        <dbReference type="SAM" id="SignalP"/>
    </source>
</evidence>
<dbReference type="AlphaFoldDB" id="A0A9D1Y723"/>
<keyword evidence="1" id="KW-0677">Repeat</keyword>
<name>A0A9D1Y723_9FIRM</name>
<accession>A0A9D1Y723</accession>
<protein>
    <submittedName>
        <fullName evidence="4">S-layer homology domain-containing protein</fullName>
    </submittedName>
</protein>
<keyword evidence="2" id="KW-0732">Signal</keyword>
<dbReference type="EMBL" id="DXDX01000023">
    <property type="protein sequence ID" value="HIY20475.1"/>
    <property type="molecule type" value="Genomic_DNA"/>
</dbReference>
<evidence type="ECO:0000313" key="4">
    <source>
        <dbReference type="EMBL" id="HIY20475.1"/>
    </source>
</evidence>